<dbReference type="Gene3D" id="2.60.120.10">
    <property type="entry name" value="Jelly Rolls"/>
    <property type="match status" value="1"/>
</dbReference>
<dbReference type="InterPro" id="IPR000888">
    <property type="entry name" value="RmlC-like"/>
</dbReference>
<gene>
    <name evidence="1" type="primary">rmlC_5</name>
    <name evidence="1" type="ORF">SDC9_41842</name>
</gene>
<dbReference type="GO" id="GO:0005829">
    <property type="term" value="C:cytosol"/>
    <property type="evidence" value="ECO:0007669"/>
    <property type="project" value="TreeGrafter"/>
</dbReference>
<sequence length="188" mass="21330">MKITETEIKGVFLIEPVVRGDSRGYFMESFLKDKFCREVADTVFVQENESFSNRGVVRGLHYQLPPAAQSKLIRVVTGKILDVAVDIRRGSPTFGGHIITELSSENKCQLFIPRGFAHGFSVLEDNTIVQYKTDNYYSPENEAALLWSDPALGIDWGLEHEEIILSEKDKNHPPLSDAKLFDYNTKLY</sequence>
<dbReference type="GO" id="GO:0019305">
    <property type="term" value="P:dTDP-rhamnose biosynthetic process"/>
    <property type="evidence" value="ECO:0007669"/>
    <property type="project" value="TreeGrafter"/>
</dbReference>
<comment type="caution">
    <text evidence="1">The sequence shown here is derived from an EMBL/GenBank/DDBJ whole genome shotgun (WGS) entry which is preliminary data.</text>
</comment>
<dbReference type="EMBL" id="VSSQ01000477">
    <property type="protein sequence ID" value="MPL95670.1"/>
    <property type="molecule type" value="Genomic_DNA"/>
</dbReference>
<dbReference type="GO" id="GO:0000271">
    <property type="term" value="P:polysaccharide biosynthetic process"/>
    <property type="evidence" value="ECO:0007669"/>
    <property type="project" value="TreeGrafter"/>
</dbReference>
<keyword evidence="1" id="KW-0413">Isomerase</keyword>
<accession>A0A644VWT6</accession>
<dbReference type="PANTHER" id="PTHR21047:SF2">
    <property type="entry name" value="THYMIDINE DIPHOSPHO-4-KETO-RHAMNOSE 3,5-EPIMERASE"/>
    <property type="match status" value="1"/>
</dbReference>
<dbReference type="Pfam" id="PF00908">
    <property type="entry name" value="dTDP_sugar_isom"/>
    <property type="match status" value="1"/>
</dbReference>
<proteinExistence type="predicted"/>
<dbReference type="AlphaFoldDB" id="A0A644VWT6"/>
<dbReference type="CDD" id="cd00438">
    <property type="entry name" value="cupin_RmlC"/>
    <property type="match status" value="1"/>
</dbReference>
<evidence type="ECO:0000313" key="1">
    <source>
        <dbReference type="EMBL" id="MPL95670.1"/>
    </source>
</evidence>
<dbReference type="SUPFAM" id="SSF51182">
    <property type="entry name" value="RmlC-like cupins"/>
    <property type="match status" value="1"/>
</dbReference>
<protein>
    <submittedName>
        <fullName evidence="1">dTDP-4-dehydrorhamnose 3,5-epimerase</fullName>
        <ecNumber evidence="1">5.1.3.13</ecNumber>
    </submittedName>
</protein>
<dbReference type="NCBIfam" id="TIGR01221">
    <property type="entry name" value="rmlC"/>
    <property type="match status" value="1"/>
</dbReference>
<name>A0A644VWT6_9ZZZZ</name>
<reference evidence="1" key="1">
    <citation type="submission" date="2019-08" db="EMBL/GenBank/DDBJ databases">
        <authorList>
            <person name="Kucharzyk K."/>
            <person name="Murdoch R.W."/>
            <person name="Higgins S."/>
            <person name="Loffler F."/>
        </authorList>
    </citation>
    <scope>NUCLEOTIDE SEQUENCE</scope>
</reference>
<organism evidence="1">
    <name type="scientific">bioreactor metagenome</name>
    <dbReference type="NCBI Taxonomy" id="1076179"/>
    <lineage>
        <taxon>unclassified sequences</taxon>
        <taxon>metagenomes</taxon>
        <taxon>ecological metagenomes</taxon>
    </lineage>
</organism>
<dbReference type="EC" id="5.1.3.13" evidence="1"/>
<dbReference type="GO" id="GO:0008830">
    <property type="term" value="F:dTDP-4-dehydrorhamnose 3,5-epimerase activity"/>
    <property type="evidence" value="ECO:0007669"/>
    <property type="project" value="UniProtKB-EC"/>
</dbReference>
<dbReference type="InterPro" id="IPR014710">
    <property type="entry name" value="RmlC-like_jellyroll"/>
</dbReference>
<dbReference type="InterPro" id="IPR011051">
    <property type="entry name" value="RmlC_Cupin_sf"/>
</dbReference>
<dbReference type="PANTHER" id="PTHR21047">
    <property type="entry name" value="DTDP-6-DEOXY-D-GLUCOSE-3,5 EPIMERASE"/>
    <property type="match status" value="1"/>
</dbReference>